<comment type="caution">
    <text evidence="2">The sequence shown here is derived from an EMBL/GenBank/DDBJ whole genome shotgun (WGS) entry which is preliminary data.</text>
</comment>
<dbReference type="Pfam" id="PF10318">
    <property type="entry name" value="7TM_GPCR_Srh"/>
    <property type="match status" value="2"/>
</dbReference>
<evidence type="ECO:0000256" key="1">
    <source>
        <dbReference type="SAM" id="Phobius"/>
    </source>
</evidence>
<sequence>MDSLKWVLLHAHIWYAICDLLYSKLVVPYMFFPIGGGIPAGLLSEWNINGLIQMYCAATGLVGIIGPFIVCVMPILYVVSSIMTSYYNQVLNNMVYVLISHHGFLNTILMVVLFAPYREYTKSLICIKKEKCATVSIHIETKHALKLT</sequence>
<dbReference type="EMBL" id="CADEPM010000001">
    <property type="protein sequence ID" value="CAB3397214.1"/>
    <property type="molecule type" value="Genomic_DNA"/>
</dbReference>
<keyword evidence="1" id="KW-0472">Membrane</keyword>
<dbReference type="OrthoDB" id="5877222at2759"/>
<feature type="transmembrane region" description="Helical" evidence="1">
    <location>
        <begin position="20"/>
        <end position="43"/>
    </location>
</feature>
<feature type="transmembrane region" description="Helical" evidence="1">
    <location>
        <begin position="94"/>
        <end position="115"/>
    </location>
</feature>
<keyword evidence="1" id="KW-1133">Transmembrane helix</keyword>
<protein>
    <submittedName>
        <fullName evidence="2">Uncharacterized protein</fullName>
    </submittedName>
</protein>
<evidence type="ECO:0000313" key="2">
    <source>
        <dbReference type="EMBL" id="CAB3397214.1"/>
    </source>
</evidence>
<evidence type="ECO:0000313" key="3">
    <source>
        <dbReference type="Proteomes" id="UP000494206"/>
    </source>
</evidence>
<organism evidence="2 3">
    <name type="scientific">Caenorhabditis bovis</name>
    <dbReference type="NCBI Taxonomy" id="2654633"/>
    <lineage>
        <taxon>Eukaryota</taxon>
        <taxon>Metazoa</taxon>
        <taxon>Ecdysozoa</taxon>
        <taxon>Nematoda</taxon>
        <taxon>Chromadorea</taxon>
        <taxon>Rhabditida</taxon>
        <taxon>Rhabditina</taxon>
        <taxon>Rhabditomorpha</taxon>
        <taxon>Rhabditoidea</taxon>
        <taxon>Rhabditidae</taxon>
        <taxon>Peloderinae</taxon>
        <taxon>Caenorhabditis</taxon>
    </lineage>
</organism>
<feature type="transmembrane region" description="Helical" evidence="1">
    <location>
        <begin position="55"/>
        <end position="79"/>
    </location>
</feature>
<keyword evidence="1" id="KW-0812">Transmembrane</keyword>
<dbReference type="AlphaFoldDB" id="A0A8S1E9C8"/>
<reference evidence="2 3" key="1">
    <citation type="submission" date="2020-04" db="EMBL/GenBank/DDBJ databases">
        <authorList>
            <person name="Laetsch R D."/>
            <person name="Stevens L."/>
            <person name="Kumar S."/>
            <person name="Blaxter L. M."/>
        </authorList>
    </citation>
    <scope>NUCLEOTIDE SEQUENCE [LARGE SCALE GENOMIC DNA]</scope>
</reference>
<gene>
    <name evidence="2" type="ORF">CBOVIS_LOCUS665</name>
</gene>
<name>A0A8S1E9C8_9PELO</name>
<keyword evidence="3" id="KW-1185">Reference proteome</keyword>
<dbReference type="Proteomes" id="UP000494206">
    <property type="component" value="Unassembled WGS sequence"/>
</dbReference>
<accession>A0A8S1E9C8</accession>
<dbReference type="InterPro" id="IPR019422">
    <property type="entry name" value="7TM_GPCR_serpentine_rcpt_Srh"/>
</dbReference>
<proteinExistence type="predicted"/>